<sequence length="125" mass="13739">MIATVTDPSQDGVGIAGPQVGLKRRIVAVMRYDKPGMPLEIYPNLHIEYLSDEKQCGPEGCLSIPDISGNVIRSQKIIIRYTDPETIETVRDTVEGYTAVIFQHEADHLDGILFTDKVVNTGPGQ</sequence>
<reference evidence="4" key="2">
    <citation type="journal article" date="2021" name="PeerJ">
        <title>Extensive microbial diversity within the chicken gut microbiome revealed by metagenomics and culture.</title>
        <authorList>
            <person name="Gilroy R."/>
            <person name="Ravi A."/>
            <person name="Getino M."/>
            <person name="Pursley I."/>
            <person name="Horton D.L."/>
            <person name="Alikhan N.F."/>
            <person name="Baker D."/>
            <person name="Gharbi K."/>
            <person name="Hall N."/>
            <person name="Watson M."/>
            <person name="Adriaenssens E.M."/>
            <person name="Foster-Nyarko E."/>
            <person name="Jarju S."/>
            <person name="Secka A."/>
            <person name="Antonio M."/>
            <person name="Oren A."/>
            <person name="Chaudhuri R.R."/>
            <person name="La Ragione R."/>
            <person name="Hildebrand F."/>
            <person name="Pallen M.J."/>
        </authorList>
    </citation>
    <scope>NUCLEOTIDE SEQUENCE</scope>
    <source>
        <strain evidence="4">20514</strain>
    </source>
</reference>
<comment type="similarity">
    <text evidence="1">Belongs to the polypeptide deformylase family.</text>
</comment>
<reference evidence="4" key="1">
    <citation type="submission" date="2020-10" db="EMBL/GenBank/DDBJ databases">
        <authorList>
            <person name="Gilroy R."/>
        </authorList>
    </citation>
    <scope>NUCLEOTIDE SEQUENCE</scope>
    <source>
        <strain evidence="4">20514</strain>
    </source>
</reference>
<dbReference type="PANTHER" id="PTHR10458:SF22">
    <property type="entry name" value="PEPTIDE DEFORMYLASE"/>
    <property type="match status" value="1"/>
</dbReference>
<protein>
    <submittedName>
        <fullName evidence="4">Peptide deformylase</fullName>
    </submittedName>
</protein>
<organism evidence="4 5">
    <name type="scientific">Candidatus Cryptobacteroides merdigallinarum</name>
    <dbReference type="NCBI Taxonomy" id="2840770"/>
    <lineage>
        <taxon>Bacteria</taxon>
        <taxon>Pseudomonadati</taxon>
        <taxon>Bacteroidota</taxon>
        <taxon>Bacteroidia</taxon>
        <taxon>Bacteroidales</taxon>
        <taxon>Candidatus Cryptobacteroides</taxon>
    </lineage>
</organism>
<keyword evidence="3" id="KW-0378">Hydrolase</keyword>
<name>A0A9D9HG33_9BACT</name>
<dbReference type="PRINTS" id="PR01576">
    <property type="entry name" value="PDEFORMYLASE"/>
</dbReference>
<dbReference type="GO" id="GO:0042586">
    <property type="term" value="F:peptide deformylase activity"/>
    <property type="evidence" value="ECO:0007669"/>
    <property type="project" value="InterPro"/>
</dbReference>
<proteinExistence type="inferred from homology"/>
<dbReference type="InterPro" id="IPR036821">
    <property type="entry name" value="Peptide_deformylase_sf"/>
</dbReference>
<evidence type="ECO:0000256" key="3">
    <source>
        <dbReference type="ARBA" id="ARBA00022801"/>
    </source>
</evidence>
<dbReference type="PIRSF" id="PIRSF004749">
    <property type="entry name" value="Pep_def"/>
    <property type="match status" value="1"/>
</dbReference>
<dbReference type="Proteomes" id="UP000810252">
    <property type="component" value="Unassembled WGS sequence"/>
</dbReference>
<comment type="caution">
    <text evidence="4">The sequence shown here is derived from an EMBL/GenBank/DDBJ whole genome shotgun (WGS) entry which is preliminary data.</text>
</comment>
<dbReference type="Pfam" id="PF01327">
    <property type="entry name" value="Pep_deformylase"/>
    <property type="match status" value="1"/>
</dbReference>
<dbReference type="AlphaFoldDB" id="A0A9D9HG33"/>
<dbReference type="Gene3D" id="3.90.45.10">
    <property type="entry name" value="Peptide deformylase"/>
    <property type="match status" value="1"/>
</dbReference>
<evidence type="ECO:0000313" key="5">
    <source>
        <dbReference type="Proteomes" id="UP000810252"/>
    </source>
</evidence>
<keyword evidence="2" id="KW-0479">Metal-binding</keyword>
<evidence type="ECO:0000256" key="1">
    <source>
        <dbReference type="ARBA" id="ARBA00010759"/>
    </source>
</evidence>
<evidence type="ECO:0000256" key="2">
    <source>
        <dbReference type="ARBA" id="ARBA00022723"/>
    </source>
</evidence>
<accession>A0A9D9HG33</accession>
<dbReference type="GO" id="GO:0046872">
    <property type="term" value="F:metal ion binding"/>
    <property type="evidence" value="ECO:0007669"/>
    <property type="project" value="UniProtKB-KW"/>
</dbReference>
<evidence type="ECO:0000313" key="4">
    <source>
        <dbReference type="EMBL" id="MBO8448592.1"/>
    </source>
</evidence>
<dbReference type="PANTHER" id="PTHR10458">
    <property type="entry name" value="PEPTIDE DEFORMYLASE"/>
    <property type="match status" value="1"/>
</dbReference>
<dbReference type="InterPro" id="IPR023635">
    <property type="entry name" value="Peptide_deformylase"/>
</dbReference>
<gene>
    <name evidence="4" type="ORF">IAC29_04900</name>
</gene>
<dbReference type="EMBL" id="JADIMQ010000072">
    <property type="protein sequence ID" value="MBO8448592.1"/>
    <property type="molecule type" value="Genomic_DNA"/>
</dbReference>
<dbReference type="SUPFAM" id="SSF56420">
    <property type="entry name" value="Peptide deformylase"/>
    <property type="match status" value="1"/>
</dbReference>